<dbReference type="PANTHER" id="PTHR43806">
    <property type="entry name" value="PEPTIDASE S8"/>
    <property type="match status" value="1"/>
</dbReference>
<dbReference type="InterPro" id="IPR022398">
    <property type="entry name" value="Peptidase_S8_His-AS"/>
</dbReference>
<evidence type="ECO:0000256" key="2">
    <source>
        <dbReference type="ARBA" id="ARBA00022512"/>
    </source>
</evidence>
<dbReference type="PRINTS" id="PR00723">
    <property type="entry name" value="SUBTILISIN"/>
</dbReference>
<feature type="signal peptide" evidence="12">
    <location>
        <begin position="1"/>
        <end position="26"/>
    </location>
</feature>
<dbReference type="PROSITE" id="PS51892">
    <property type="entry name" value="SUBTILASE"/>
    <property type="match status" value="1"/>
</dbReference>
<keyword evidence="6 9" id="KW-0378">Hydrolase</keyword>
<feature type="active site" description="Charge relay system" evidence="8 9">
    <location>
        <position position="439"/>
    </location>
</feature>
<dbReference type="AlphaFoldDB" id="A0A561BMW6"/>
<feature type="domain" description="Peptidase S8/S53" evidence="13">
    <location>
        <begin position="220"/>
        <end position="479"/>
    </location>
</feature>
<feature type="active site" description="Charge relay system" evidence="8 9">
    <location>
        <position position="229"/>
    </location>
</feature>
<name>A0A561BMW6_9ACTN</name>
<keyword evidence="7 9" id="KW-0720">Serine protease</keyword>
<dbReference type="Pfam" id="PF00082">
    <property type="entry name" value="Peptidase_S8"/>
    <property type="match status" value="1"/>
</dbReference>
<evidence type="ECO:0000256" key="10">
    <source>
        <dbReference type="RuleBase" id="RU003355"/>
    </source>
</evidence>
<protein>
    <submittedName>
        <fullName evidence="15">PA domain-containing protein</fullName>
    </submittedName>
</protein>
<dbReference type="GO" id="GO:0004252">
    <property type="term" value="F:serine-type endopeptidase activity"/>
    <property type="evidence" value="ECO:0007669"/>
    <property type="project" value="UniProtKB-UniRule"/>
</dbReference>
<evidence type="ECO:0000256" key="6">
    <source>
        <dbReference type="ARBA" id="ARBA00022801"/>
    </source>
</evidence>
<keyword evidence="4 9" id="KW-0645">Protease</keyword>
<evidence type="ECO:0000259" key="14">
    <source>
        <dbReference type="Pfam" id="PF02225"/>
    </source>
</evidence>
<sequence length="1238" mass="129312">MHPRWITPLVVGALLASTAAASPAQAAPPPPSERATVQPKTITLITGDRVRVTPRPGKPEEVVFEPTPTSRSTSAITTYSGGHTYVVPSAARADVLSGRLDRTLFDVTTLIAEGRDDASSKTLPVIVRYAGTPAAATTRARQAQLPGTKSSRVLTSIGARAAAVDKSSTDDFWATLAPGSTARVNAAVQRVSLDRQVRAGLDQSVPQIGGPAAWQRGFTGKGTKIAVLDTGLDPTHPDLAGRIAQSENFSEAADAVDHFGHGTHVASIAAGSGAASGGKYKGVAHEATLLNAKVLDDFGSGYFSGIIAGMEWAAAQGADVANLSLGSADPSDGTDDLSLAVNRLTQDTGTLFVVAAGNCFFPQPATVTSPAAADDALAVGNLQRDGSLNDSSCRGPRKGDGALKPEISAPGTDIVAARAAGTSIGDPVGDSYTTLTGTSMATPHVAGTAALVAQAHPDWKATQLKARLISTADPQQARVDEEGAGRVDADQATEPAVTVDLGELELGTLLWPYPAKDEVSRDLTYRNPTGTPVTLQLAASLDPAQATPKLSATQLVVPANGEAKVTVTADRAAAGTGTFSGRITATAAGADPIVTTIGWFAEAEMYDLTLKGITRAGGPANADITIARLDGAPLDLGPFGLPMRDGVAKVRVPPGRYVASTFFGTPATDTALEQFDLVAGDEVNVTQDSTVTLDARKAEPVDLTAEGTQDLTSRQRSMVYVLRDKDGRQAGGIGLDLTGSARVTRATPTSKVSTGNAEFALGTRLEVPPYRAKVQGGSAFTVLDYYFGPRFTGTKKLALYDAGAGSAEELKGTKGKLALIRRGTSDPRYNGEIVKAAEDAGAAAVLLYNPEIAGDGGVNPYWATGDSGAATIPAMRTSRAAAQLLLDRPKPVTVELTGQATTPYVYDLMQPWTGQVPAVGKVVVPRKQLATVTESFGSHKANVPTSEVRHGSTPGGGSFGSWLVPTFSAPSHRTSYVQAGPAAWSSSLIYNNGDANFGSNTTERSYRPGERASLRFLAPVQNSGLPVARTNEGSIRYVEGGLLFQVSPFQSGVEFADTYRNTAQLTVERDGELLASAEDTGLWVETPTEPATYRATLLAERNHETWLYSTKVRSVWSWKAKGGEDEVMPVVFADLDVPSADQLSRVRTGVPTQLTLGLRHQAESGSTAKFTSAKLELSYDGKKWTELKLAKHADGRYSTTVTHPAAQAGKKPSLRLTAVDADGNKLEQEVTSAYGLIS</sequence>
<dbReference type="InterPro" id="IPR036852">
    <property type="entry name" value="Peptidase_S8/S53_dom_sf"/>
</dbReference>
<feature type="active site" description="Charge relay system" evidence="8 9">
    <location>
        <position position="261"/>
    </location>
</feature>
<evidence type="ECO:0000256" key="5">
    <source>
        <dbReference type="ARBA" id="ARBA00022729"/>
    </source>
</evidence>
<dbReference type="PANTHER" id="PTHR43806:SF65">
    <property type="entry name" value="SERINE PROTEASE APRX"/>
    <property type="match status" value="1"/>
</dbReference>
<dbReference type="InterPro" id="IPR023828">
    <property type="entry name" value="Peptidase_S8_Ser-AS"/>
</dbReference>
<gene>
    <name evidence="15" type="ORF">FB561_1308</name>
</gene>
<keyword evidence="16" id="KW-1185">Reference proteome</keyword>
<dbReference type="Gene3D" id="3.40.50.200">
    <property type="entry name" value="Peptidase S8/S53 domain"/>
    <property type="match status" value="1"/>
</dbReference>
<dbReference type="PROSITE" id="PS00138">
    <property type="entry name" value="SUBTILASE_SER"/>
    <property type="match status" value="1"/>
</dbReference>
<dbReference type="SUPFAM" id="SSF52743">
    <property type="entry name" value="Subtilisin-like"/>
    <property type="match status" value="1"/>
</dbReference>
<reference evidence="15 16" key="1">
    <citation type="submission" date="2019-06" db="EMBL/GenBank/DDBJ databases">
        <title>Sequencing the genomes of 1000 actinobacteria strains.</title>
        <authorList>
            <person name="Klenk H.-P."/>
        </authorList>
    </citation>
    <scope>NUCLEOTIDE SEQUENCE [LARGE SCALE GENOMIC DNA]</scope>
    <source>
        <strain evidence="15 16">DSM 24683</strain>
    </source>
</reference>
<dbReference type="PROSITE" id="PS00136">
    <property type="entry name" value="SUBTILASE_ASP"/>
    <property type="match status" value="1"/>
</dbReference>
<dbReference type="InterPro" id="IPR046450">
    <property type="entry name" value="PA_dom_sf"/>
</dbReference>
<dbReference type="InterPro" id="IPR050131">
    <property type="entry name" value="Peptidase_S8_subtilisin-like"/>
</dbReference>
<evidence type="ECO:0000256" key="3">
    <source>
        <dbReference type="ARBA" id="ARBA00022525"/>
    </source>
</evidence>
<organism evidence="15 16">
    <name type="scientific">Kribbella amoyensis</name>
    <dbReference type="NCBI Taxonomy" id="996641"/>
    <lineage>
        <taxon>Bacteria</taxon>
        <taxon>Bacillati</taxon>
        <taxon>Actinomycetota</taxon>
        <taxon>Actinomycetes</taxon>
        <taxon>Propionibacteriales</taxon>
        <taxon>Kribbellaceae</taxon>
        <taxon>Kribbella</taxon>
    </lineage>
</organism>
<dbReference type="OrthoDB" id="9798386at2"/>
<evidence type="ECO:0000313" key="15">
    <source>
        <dbReference type="EMBL" id="TWD80235.1"/>
    </source>
</evidence>
<evidence type="ECO:0000256" key="8">
    <source>
        <dbReference type="PIRSR" id="PIRSR615500-1"/>
    </source>
</evidence>
<evidence type="ECO:0000256" key="4">
    <source>
        <dbReference type="ARBA" id="ARBA00022670"/>
    </source>
</evidence>
<comment type="similarity">
    <text evidence="1 9 10">Belongs to the peptidase S8 family.</text>
</comment>
<dbReference type="Gene3D" id="3.50.30.30">
    <property type="match status" value="1"/>
</dbReference>
<dbReference type="Proteomes" id="UP000318380">
    <property type="component" value="Unassembled WGS sequence"/>
</dbReference>
<keyword evidence="3" id="KW-0964">Secreted</keyword>
<comment type="caution">
    <text evidence="15">The sequence shown here is derived from an EMBL/GenBank/DDBJ whole genome shotgun (WGS) entry which is preliminary data.</text>
</comment>
<evidence type="ECO:0000259" key="13">
    <source>
        <dbReference type="Pfam" id="PF00082"/>
    </source>
</evidence>
<evidence type="ECO:0000256" key="1">
    <source>
        <dbReference type="ARBA" id="ARBA00011073"/>
    </source>
</evidence>
<dbReference type="InterPro" id="IPR023827">
    <property type="entry name" value="Peptidase_S8_Asp-AS"/>
</dbReference>
<dbReference type="Pfam" id="PF02225">
    <property type="entry name" value="PA"/>
    <property type="match status" value="1"/>
</dbReference>
<dbReference type="GO" id="GO:0006508">
    <property type="term" value="P:proteolysis"/>
    <property type="evidence" value="ECO:0007669"/>
    <property type="project" value="UniProtKB-KW"/>
</dbReference>
<feature type="domain" description="PA" evidence="14">
    <location>
        <begin position="802"/>
        <end position="885"/>
    </location>
</feature>
<keyword evidence="5 12" id="KW-0732">Signal</keyword>
<dbReference type="InterPro" id="IPR000209">
    <property type="entry name" value="Peptidase_S8/S53_dom"/>
</dbReference>
<dbReference type="PROSITE" id="PS00137">
    <property type="entry name" value="SUBTILASE_HIS"/>
    <property type="match status" value="1"/>
</dbReference>
<accession>A0A561BMW6</accession>
<evidence type="ECO:0000256" key="12">
    <source>
        <dbReference type="SAM" id="SignalP"/>
    </source>
</evidence>
<evidence type="ECO:0000256" key="9">
    <source>
        <dbReference type="PROSITE-ProRule" id="PRU01240"/>
    </source>
</evidence>
<dbReference type="EMBL" id="VIVK01000001">
    <property type="protein sequence ID" value="TWD80235.1"/>
    <property type="molecule type" value="Genomic_DNA"/>
</dbReference>
<evidence type="ECO:0000256" key="7">
    <source>
        <dbReference type="ARBA" id="ARBA00022825"/>
    </source>
</evidence>
<keyword evidence="2" id="KW-0134">Cell wall</keyword>
<dbReference type="SUPFAM" id="SSF52025">
    <property type="entry name" value="PA domain"/>
    <property type="match status" value="1"/>
</dbReference>
<feature type="region of interest" description="Disordered" evidence="11">
    <location>
        <begin position="387"/>
        <end position="407"/>
    </location>
</feature>
<feature type="region of interest" description="Disordered" evidence="11">
    <location>
        <begin position="53"/>
        <end position="74"/>
    </location>
</feature>
<feature type="chain" id="PRO_5021852545" evidence="12">
    <location>
        <begin position="27"/>
        <end position="1238"/>
    </location>
</feature>
<dbReference type="InterPro" id="IPR003137">
    <property type="entry name" value="PA_domain"/>
</dbReference>
<dbReference type="InterPro" id="IPR015500">
    <property type="entry name" value="Peptidase_S8_subtilisin-rel"/>
</dbReference>
<proteinExistence type="inferred from homology"/>
<evidence type="ECO:0000313" key="16">
    <source>
        <dbReference type="Proteomes" id="UP000318380"/>
    </source>
</evidence>
<evidence type="ECO:0000256" key="11">
    <source>
        <dbReference type="SAM" id="MobiDB-lite"/>
    </source>
</evidence>